<evidence type="ECO:0000256" key="4">
    <source>
        <dbReference type="ARBA" id="ARBA00022630"/>
    </source>
</evidence>
<dbReference type="AlphaFoldDB" id="S0EVY2"/>
<comment type="similarity">
    <text evidence="15">Belongs to the ribF family.</text>
</comment>
<dbReference type="CDD" id="cd02064">
    <property type="entry name" value="FAD_synthetase_N"/>
    <property type="match status" value="1"/>
</dbReference>
<keyword evidence="9 15" id="KW-0418">Kinase</keyword>
<dbReference type="GO" id="GO:0005524">
    <property type="term" value="F:ATP binding"/>
    <property type="evidence" value="ECO:0007669"/>
    <property type="project" value="UniProtKB-UniRule"/>
</dbReference>
<dbReference type="STRING" id="454171.CP488_01923"/>
<dbReference type="SMART" id="SM00904">
    <property type="entry name" value="Flavokinase"/>
    <property type="match status" value="1"/>
</dbReference>
<evidence type="ECO:0000313" key="18">
    <source>
        <dbReference type="Proteomes" id="UP000014227"/>
    </source>
</evidence>
<dbReference type="NCBIfam" id="TIGR00083">
    <property type="entry name" value="ribF"/>
    <property type="match status" value="1"/>
</dbReference>
<dbReference type="NCBIfam" id="NF004160">
    <property type="entry name" value="PRK05627.1-3"/>
    <property type="match status" value="1"/>
</dbReference>
<dbReference type="SUPFAM" id="SSF52374">
    <property type="entry name" value="Nucleotidylyl transferase"/>
    <property type="match status" value="1"/>
</dbReference>
<evidence type="ECO:0000313" key="17">
    <source>
        <dbReference type="EMBL" id="CCW35977.1"/>
    </source>
</evidence>
<protein>
    <recommendedName>
        <fullName evidence="15">Riboflavin biosynthesis protein</fullName>
    </recommendedName>
    <domain>
        <recommendedName>
            <fullName evidence="15">Riboflavin kinase</fullName>
            <ecNumber evidence="15">2.7.1.26</ecNumber>
        </recommendedName>
        <alternativeName>
            <fullName evidence="15">Flavokinase</fullName>
        </alternativeName>
    </domain>
    <domain>
        <recommendedName>
            <fullName evidence="15">FMN adenylyltransferase</fullName>
            <ecNumber evidence="15">2.7.7.2</ecNumber>
        </recommendedName>
        <alternativeName>
            <fullName evidence="15">FAD pyrophosphorylase</fullName>
        </alternativeName>
        <alternativeName>
            <fullName evidence="15">FAD synthase</fullName>
        </alternativeName>
    </domain>
</protein>
<dbReference type="PIRSF" id="PIRSF004491">
    <property type="entry name" value="FAD_Synth"/>
    <property type="match status" value="1"/>
</dbReference>
<keyword evidence="18" id="KW-1185">Reference proteome</keyword>
<dbReference type="InterPro" id="IPR015864">
    <property type="entry name" value="FAD_synthase"/>
</dbReference>
<keyword evidence="6 15" id="KW-0808">Transferase</keyword>
<dbReference type="HOGENOM" id="CLU_048437_0_2_0"/>
<dbReference type="Proteomes" id="UP000014227">
    <property type="component" value="Chromosome I"/>
</dbReference>
<dbReference type="UniPathway" id="UPA00277">
    <property type="reaction ID" value="UER00407"/>
</dbReference>
<dbReference type="PANTHER" id="PTHR22749:SF6">
    <property type="entry name" value="RIBOFLAVIN KINASE"/>
    <property type="match status" value="1"/>
</dbReference>
<dbReference type="PANTHER" id="PTHR22749">
    <property type="entry name" value="RIBOFLAVIN KINASE/FMN ADENYLYLTRANSFERASE"/>
    <property type="match status" value="1"/>
</dbReference>
<comment type="pathway">
    <text evidence="3 15">Cofactor biosynthesis; FMN biosynthesis; FMN from riboflavin (ATP route): step 1/1.</text>
</comment>
<proteinExistence type="inferred from homology"/>
<dbReference type="GO" id="GO:0009231">
    <property type="term" value="P:riboflavin biosynthetic process"/>
    <property type="evidence" value="ECO:0007669"/>
    <property type="project" value="InterPro"/>
</dbReference>
<dbReference type="EC" id="2.7.1.26" evidence="15"/>
<dbReference type="InterPro" id="IPR023465">
    <property type="entry name" value="Riboflavin_kinase_dom_sf"/>
</dbReference>
<dbReference type="UniPathway" id="UPA00276">
    <property type="reaction ID" value="UER00406"/>
</dbReference>
<evidence type="ECO:0000259" key="16">
    <source>
        <dbReference type="SMART" id="SM00904"/>
    </source>
</evidence>
<dbReference type="InterPro" id="IPR015865">
    <property type="entry name" value="Riboflavin_kinase_bac/euk"/>
</dbReference>
<dbReference type="GO" id="GO:0009398">
    <property type="term" value="P:FMN biosynthetic process"/>
    <property type="evidence" value="ECO:0007669"/>
    <property type="project" value="UniProtKB-UniRule"/>
</dbReference>
<dbReference type="eggNOG" id="COG0196">
    <property type="taxonomic scope" value="Bacteria"/>
</dbReference>
<dbReference type="GO" id="GO:0008531">
    <property type="term" value="F:riboflavin kinase activity"/>
    <property type="evidence" value="ECO:0007669"/>
    <property type="project" value="UniProtKB-UniRule"/>
</dbReference>
<dbReference type="NCBIfam" id="NF004162">
    <property type="entry name" value="PRK05627.1-5"/>
    <property type="match status" value="1"/>
</dbReference>
<gene>
    <name evidence="17" type="ORF">CCALI_02170</name>
</gene>
<comment type="function">
    <text evidence="1">Catalyzes the phosphorylation of riboflavin to FMN followed by the adenylation of FMN to FAD.</text>
</comment>
<evidence type="ECO:0000256" key="9">
    <source>
        <dbReference type="ARBA" id="ARBA00022777"/>
    </source>
</evidence>
<evidence type="ECO:0000256" key="8">
    <source>
        <dbReference type="ARBA" id="ARBA00022741"/>
    </source>
</evidence>
<evidence type="ECO:0000256" key="5">
    <source>
        <dbReference type="ARBA" id="ARBA00022643"/>
    </source>
</evidence>
<dbReference type="FunCoup" id="S0EVY2">
    <property type="interactions" value="380"/>
</dbReference>
<dbReference type="FunFam" id="3.40.50.620:FF:000021">
    <property type="entry name" value="Riboflavin biosynthesis protein"/>
    <property type="match status" value="1"/>
</dbReference>
<name>S0EVY2_CHTCT</name>
<organism evidence="17 18">
    <name type="scientific">Chthonomonas calidirosea (strain DSM 23976 / ICMP 18418 / T49)</name>
    <dbReference type="NCBI Taxonomy" id="1303518"/>
    <lineage>
        <taxon>Bacteria</taxon>
        <taxon>Bacillati</taxon>
        <taxon>Armatimonadota</taxon>
        <taxon>Chthonomonadia</taxon>
        <taxon>Chthonomonadales</taxon>
        <taxon>Chthonomonadaceae</taxon>
        <taxon>Chthonomonas</taxon>
    </lineage>
</organism>
<dbReference type="GO" id="GO:0003919">
    <property type="term" value="F:FMN adenylyltransferase activity"/>
    <property type="evidence" value="ECO:0007669"/>
    <property type="project" value="UniProtKB-UniRule"/>
</dbReference>
<evidence type="ECO:0000256" key="6">
    <source>
        <dbReference type="ARBA" id="ARBA00022679"/>
    </source>
</evidence>
<dbReference type="InterPro" id="IPR002606">
    <property type="entry name" value="Riboflavin_kinase_bac"/>
</dbReference>
<dbReference type="SUPFAM" id="SSF82114">
    <property type="entry name" value="Riboflavin kinase-like"/>
    <property type="match status" value="1"/>
</dbReference>
<keyword evidence="11 15" id="KW-0067">ATP-binding</keyword>
<keyword evidence="8 15" id="KW-0547">Nucleotide-binding</keyword>
<dbReference type="InParanoid" id="S0EVY2"/>
<accession>S0EVY2</accession>
<evidence type="ECO:0000256" key="2">
    <source>
        <dbReference type="ARBA" id="ARBA00004726"/>
    </source>
</evidence>
<keyword evidence="5 15" id="KW-0288">FMN</keyword>
<comment type="catalytic activity">
    <reaction evidence="13 15">
        <text>riboflavin + ATP = FMN + ADP + H(+)</text>
        <dbReference type="Rhea" id="RHEA:14357"/>
        <dbReference type="ChEBI" id="CHEBI:15378"/>
        <dbReference type="ChEBI" id="CHEBI:30616"/>
        <dbReference type="ChEBI" id="CHEBI:57986"/>
        <dbReference type="ChEBI" id="CHEBI:58210"/>
        <dbReference type="ChEBI" id="CHEBI:456216"/>
        <dbReference type="EC" id="2.7.1.26"/>
    </reaction>
</comment>
<keyword evidence="12" id="KW-0511">Multifunctional enzyme</keyword>
<comment type="pathway">
    <text evidence="2 15">Cofactor biosynthesis; FAD biosynthesis; FAD from FMN: step 1/1.</text>
</comment>
<keyword evidence="10 15" id="KW-0274">FAD</keyword>
<evidence type="ECO:0000256" key="14">
    <source>
        <dbReference type="ARBA" id="ARBA00049494"/>
    </source>
</evidence>
<dbReference type="Gene3D" id="2.40.30.30">
    <property type="entry name" value="Riboflavin kinase-like"/>
    <property type="match status" value="1"/>
</dbReference>
<keyword evidence="7 15" id="KW-0548">Nucleotidyltransferase</keyword>
<evidence type="ECO:0000256" key="1">
    <source>
        <dbReference type="ARBA" id="ARBA00002121"/>
    </source>
</evidence>
<dbReference type="InterPro" id="IPR014729">
    <property type="entry name" value="Rossmann-like_a/b/a_fold"/>
</dbReference>
<feature type="domain" description="Riboflavin kinase" evidence="16">
    <location>
        <begin position="183"/>
        <end position="307"/>
    </location>
</feature>
<evidence type="ECO:0000256" key="13">
    <source>
        <dbReference type="ARBA" id="ARBA00047880"/>
    </source>
</evidence>
<dbReference type="FunFam" id="2.40.30.30:FF:000003">
    <property type="entry name" value="Riboflavin biosynthesis protein"/>
    <property type="match status" value="1"/>
</dbReference>
<evidence type="ECO:0000256" key="15">
    <source>
        <dbReference type="PIRNR" id="PIRNR004491"/>
    </source>
</evidence>
<comment type="catalytic activity">
    <reaction evidence="14 15">
        <text>FMN + ATP + H(+) = FAD + diphosphate</text>
        <dbReference type="Rhea" id="RHEA:17237"/>
        <dbReference type="ChEBI" id="CHEBI:15378"/>
        <dbReference type="ChEBI" id="CHEBI:30616"/>
        <dbReference type="ChEBI" id="CHEBI:33019"/>
        <dbReference type="ChEBI" id="CHEBI:57692"/>
        <dbReference type="ChEBI" id="CHEBI:58210"/>
        <dbReference type="EC" id="2.7.7.2"/>
    </reaction>
</comment>
<reference evidence="18" key="1">
    <citation type="submission" date="2013-03" db="EMBL/GenBank/DDBJ databases">
        <title>Genome sequence of Chthonomonas calidirosea, the first sequenced genome from the Armatimonadetes phylum (formally candidate division OP10).</title>
        <authorList>
            <person name="Lee K.C.Y."/>
            <person name="Morgan X.C."/>
            <person name="Dunfield P.F."/>
            <person name="Tamas I."/>
            <person name="Houghton K.M."/>
            <person name="Vyssotski M."/>
            <person name="Ryan J.L.J."/>
            <person name="Lagutin K."/>
            <person name="McDonald I.R."/>
            <person name="Stott M.B."/>
        </authorList>
    </citation>
    <scope>NUCLEOTIDE SEQUENCE [LARGE SCALE GENOMIC DNA]</scope>
    <source>
        <strain evidence="18">DSM 23976 / ICMP 18418 / T49</strain>
    </source>
</reference>
<dbReference type="EMBL" id="HF951689">
    <property type="protein sequence ID" value="CCW35977.1"/>
    <property type="molecule type" value="Genomic_DNA"/>
</dbReference>
<dbReference type="OrthoDB" id="9803667at2"/>
<dbReference type="Gene3D" id="3.40.50.620">
    <property type="entry name" value="HUPs"/>
    <property type="match status" value="1"/>
</dbReference>
<evidence type="ECO:0000256" key="3">
    <source>
        <dbReference type="ARBA" id="ARBA00005201"/>
    </source>
</evidence>
<dbReference type="EC" id="2.7.7.2" evidence="15"/>
<dbReference type="KEGG" id="ccz:CCALI_02170"/>
<dbReference type="GO" id="GO:0006747">
    <property type="term" value="P:FAD biosynthetic process"/>
    <property type="evidence" value="ECO:0007669"/>
    <property type="project" value="UniProtKB-UniRule"/>
</dbReference>
<evidence type="ECO:0000256" key="7">
    <source>
        <dbReference type="ARBA" id="ARBA00022695"/>
    </source>
</evidence>
<evidence type="ECO:0000256" key="10">
    <source>
        <dbReference type="ARBA" id="ARBA00022827"/>
    </source>
</evidence>
<dbReference type="Pfam" id="PF01687">
    <property type="entry name" value="Flavokinase"/>
    <property type="match status" value="1"/>
</dbReference>
<dbReference type="RefSeq" id="WP_016483498.1">
    <property type="nucleotide sequence ID" value="NC_021487.1"/>
</dbReference>
<keyword evidence="4 15" id="KW-0285">Flavoprotein</keyword>
<sequence length="316" mass="34539">MILYEGLHKIPAPFSATTVAIGTFDGVHVGHQAIIRTAVENAHTHGRPALVFTFDRHPAELLRPTEAPPYITTPNQRNRLIEQLGVDILVIAHFDTALANLSHEEFVDRILVGLCGAKAIVEGRDFCFGKGRAGNLAYLLGVQARYGFEVHAVDPVIVNGVPASSTRARECLRSGDIAEAEAVLGHPFWLEGRVVQGQRLGRKLGYPTANLEPTYRQVVPADGIYAVWVSQDGGLWPGVCSIGERPTIEGAGRAIEVYLFDFEGDLYDRILEVRFVQRLRGEERFDSLEALQSQMACDVAAARQVLMGMPNPSSAS</sequence>
<dbReference type="Pfam" id="PF06574">
    <property type="entry name" value="FAD_syn"/>
    <property type="match status" value="1"/>
</dbReference>
<evidence type="ECO:0000256" key="11">
    <source>
        <dbReference type="ARBA" id="ARBA00022840"/>
    </source>
</evidence>
<evidence type="ECO:0000256" key="12">
    <source>
        <dbReference type="ARBA" id="ARBA00023268"/>
    </source>
</evidence>
<dbReference type="PATRIC" id="fig|1303518.3.peg.2250"/>
<dbReference type="InterPro" id="IPR023468">
    <property type="entry name" value="Riboflavin_kinase"/>
</dbReference>